<evidence type="ECO:0000313" key="2">
    <source>
        <dbReference type="EMBL" id="SDX78230.1"/>
    </source>
</evidence>
<keyword evidence="1" id="KW-0812">Transmembrane</keyword>
<sequence length="236" mass="24387">MTPRRTAVLMVTAAVLLNVAFTGLGSVFDYPDVLEQPAEDVLASFRESQAAVSAWFLTLALAAALLAPVAVGVGRLSAARPMRWAVPIGIAAAVVQVVGLLRWPLLVPGWAATAAGSDPDAAADARSAFGTANRVLGDLVGETGGYLLTAAWTLLVLAALGSGFAGRWFLALGSVSAALVLAGVLSPLDLPLVDTANFAGYVLWSLWLVLFAAVLVLRQRRRASVPVSPATADVRS</sequence>
<feature type="transmembrane region" description="Helical" evidence="1">
    <location>
        <begin position="168"/>
        <end position="186"/>
    </location>
</feature>
<feature type="transmembrane region" description="Helical" evidence="1">
    <location>
        <begin position="143"/>
        <end position="161"/>
    </location>
</feature>
<organism evidence="2 3">
    <name type="scientific">Geodermatophilus africanus</name>
    <dbReference type="NCBI Taxonomy" id="1137993"/>
    <lineage>
        <taxon>Bacteria</taxon>
        <taxon>Bacillati</taxon>
        <taxon>Actinomycetota</taxon>
        <taxon>Actinomycetes</taxon>
        <taxon>Geodermatophilales</taxon>
        <taxon>Geodermatophilaceae</taxon>
        <taxon>Geodermatophilus</taxon>
    </lineage>
</organism>
<dbReference type="Pfam" id="PF14329">
    <property type="entry name" value="DUF4386"/>
    <property type="match status" value="1"/>
</dbReference>
<accession>A0A1H3EHY3</accession>
<name>A0A1H3EHY3_9ACTN</name>
<evidence type="ECO:0000256" key="1">
    <source>
        <dbReference type="SAM" id="Phobius"/>
    </source>
</evidence>
<feature type="transmembrane region" description="Helical" evidence="1">
    <location>
        <begin position="49"/>
        <end position="72"/>
    </location>
</feature>
<keyword evidence="3" id="KW-1185">Reference proteome</keyword>
<dbReference type="OrthoDB" id="326446at2"/>
<feature type="transmembrane region" description="Helical" evidence="1">
    <location>
        <begin position="84"/>
        <end position="103"/>
    </location>
</feature>
<gene>
    <name evidence="2" type="ORF">SAMN05660209_01219</name>
</gene>
<feature type="transmembrane region" description="Helical" evidence="1">
    <location>
        <begin position="198"/>
        <end position="217"/>
    </location>
</feature>
<keyword evidence="1" id="KW-1133">Transmembrane helix</keyword>
<evidence type="ECO:0000313" key="3">
    <source>
        <dbReference type="Proteomes" id="UP000198921"/>
    </source>
</evidence>
<dbReference type="EMBL" id="FNOT01000003">
    <property type="protein sequence ID" value="SDX78230.1"/>
    <property type="molecule type" value="Genomic_DNA"/>
</dbReference>
<dbReference type="Proteomes" id="UP000198921">
    <property type="component" value="Unassembled WGS sequence"/>
</dbReference>
<dbReference type="RefSeq" id="WP_091152546.1">
    <property type="nucleotide sequence ID" value="NZ_FNOT01000003.1"/>
</dbReference>
<reference evidence="3" key="1">
    <citation type="submission" date="2016-10" db="EMBL/GenBank/DDBJ databases">
        <authorList>
            <person name="Varghese N."/>
            <person name="Submissions S."/>
        </authorList>
    </citation>
    <scope>NUCLEOTIDE SEQUENCE [LARGE SCALE GENOMIC DNA]</scope>
    <source>
        <strain evidence="3">DSM 45422</strain>
    </source>
</reference>
<dbReference type="STRING" id="1137993.SAMN05660209_01219"/>
<evidence type="ECO:0008006" key="4">
    <source>
        <dbReference type="Google" id="ProtNLM"/>
    </source>
</evidence>
<keyword evidence="1" id="KW-0472">Membrane</keyword>
<dbReference type="AlphaFoldDB" id="A0A1H3EHY3"/>
<protein>
    <recommendedName>
        <fullName evidence="4">DUF4386 domain-containing protein</fullName>
    </recommendedName>
</protein>
<proteinExistence type="predicted"/>
<dbReference type="InterPro" id="IPR025495">
    <property type="entry name" value="DUF4386"/>
</dbReference>